<dbReference type="RefSeq" id="WP_021169229.1">
    <property type="nucleotide sequence ID" value="NZ_CTRP01000003.1"/>
</dbReference>
<accession>A0A0U1KSU3</accession>
<protein>
    <submittedName>
        <fullName evidence="2">Uncharacterized protein</fullName>
    </submittedName>
</protein>
<sequence>MEEILKQLLEGQQQLFAEVKQINTRLDGVEIALKENIDVTMGLKHWTEELNAQVHGLGHTMTKLEGKVSQLDEKVNNLDEKVNKIDDRLERMEEQQDIIKADVMFLARKAIEQDEAMYRLRKTR</sequence>
<evidence type="ECO:0000313" key="3">
    <source>
        <dbReference type="Proteomes" id="UP000049855"/>
    </source>
</evidence>
<keyword evidence="3" id="KW-1185">Reference proteome</keyword>
<feature type="coiled-coil region" evidence="1">
    <location>
        <begin position="61"/>
        <end position="102"/>
    </location>
</feature>
<reference evidence="3" key="1">
    <citation type="submission" date="2015-03" db="EMBL/GenBank/DDBJ databases">
        <authorList>
            <person name="Nijsse Bart"/>
        </authorList>
    </citation>
    <scope>NUCLEOTIDE SEQUENCE [LARGE SCALE GENOMIC DNA]</scope>
</reference>
<proteinExistence type="predicted"/>
<keyword evidence="1" id="KW-0175">Coiled coil</keyword>
<dbReference type="Proteomes" id="UP000049855">
    <property type="component" value="Unassembled WGS sequence"/>
</dbReference>
<dbReference type="EMBL" id="CTRP01000003">
    <property type="protein sequence ID" value="CQR70496.1"/>
    <property type="molecule type" value="Genomic_DNA"/>
</dbReference>
<dbReference type="AlphaFoldDB" id="A0A0U1KSU3"/>
<organism evidence="2 3">
    <name type="scientific">Sporomusa ovata</name>
    <dbReference type="NCBI Taxonomy" id="2378"/>
    <lineage>
        <taxon>Bacteria</taxon>
        <taxon>Bacillati</taxon>
        <taxon>Bacillota</taxon>
        <taxon>Negativicutes</taxon>
        <taxon>Selenomonadales</taxon>
        <taxon>Sporomusaceae</taxon>
        <taxon>Sporomusa</taxon>
    </lineage>
</organism>
<evidence type="ECO:0000313" key="2">
    <source>
        <dbReference type="EMBL" id="CQR70496.1"/>
    </source>
</evidence>
<gene>
    <name evidence="2" type="ORF">SpAn4DRAFT_1465</name>
</gene>
<name>A0A0U1KSU3_9FIRM</name>
<dbReference type="Gene3D" id="1.20.1270.70">
    <property type="entry name" value="Designed single chain three-helix bundle"/>
    <property type="match status" value="1"/>
</dbReference>
<evidence type="ECO:0000256" key="1">
    <source>
        <dbReference type="SAM" id="Coils"/>
    </source>
</evidence>